<dbReference type="OrthoDB" id="8399at10239"/>
<keyword evidence="7" id="KW-0175">Coiled coil</keyword>
<dbReference type="GO" id="GO:0043565">
    <property type="term" value="F:sequence-specific DNA binding"/>
    <property type="evidence" value="ECO:0007669"/>
    <property type="project" value="TreeGrafter"/>
</dbReference>
<reference evidence="8 9" key="3">
    <citation type="journal article" date="1996" name="Virology">
        <title>Analysis of 94 kb of the chlorella virus PBCV-1 330-kb genome: map positions 88 to 182.</title>
        <authorList>
            <person name="Lu Z."/>
            <person name="Li Y."/>
            <person name="Que Q."/>
            <person name="Kutish G.F."/>
            <person name="Rock D.L."/>
            <person name="Van Etten J.L."/>
        </authorList>
    </citation>
    <scope>NUCLEOTIDE SEQUENCE [LARGE SCALE GENOMIC DNA]</scope>
</reference>
<dbReference type="Pfam" id="PF02086">
    <property type="entry name" value="MethyltransfD12"/>
    <property type="match status" value="1"/>
</dbReference>
<dbReference type="Gene3D" id="3.40.50.150">
    <property type="entry name" value="Vaccinia Virus protein VP39"/>
    <property type="match status" value="1"/>
</dbReference>
<keyword evidence="3 8" id="KW-0489">Methyltransferase</keyword>
<dbReference type="InterPro" id="IPR023095">
    <property type="entry name" value="Ade_MeTrfase_dom_2"/>
</dbReference>
<reference evidence="8 9" key="4">
    <citation type="journal article" date="1996" name="Virology">
        <title>Analysis of 76 kb of the chlorella virus PBCV-1 330-kb genome: map positions 182 to 258.</title>
        <authorList>
            <person name="Kutish G.F."/>
            <person name="Li Y."/>
            <person name="Lu Z."/>
            <person name="Furuta M."/>
            <person name="Rock D.L."/>
            <person name="Van Etten J.L."/>
        </authorList>
    </citation>
    <scope>NUCLEOTIDE SEQUENCE [LARGE SCALE GENOMIC DNA]</scope>
</reference>
<dbReference type="Proteomes" id="UP000000862">
    <property type="component" value="Segment"/>
</dbReference>
<evidence type="ECO:0000256" key="3">
    <source>
        <dbReference type="ARBA" id="ARBA00022603"/>
    </source>
</evidence>
<keyword evidence="9" id="KW-1185">Reference proteome</keyword>
<dbReference type="REBASE" id="3351">
    <property type="entry name" value="M.CviAI"/>
</dbReference>
<dbReference type="PIRSF" id="PIRSF000398">
    <property type="entry name" value="M_m6A_EcoRV"/>
    <property type="match status" value="1"/>
</dbReference>
<sequence>MSSPFLKWVGGKQKFVNNIITHFPKNIDTYHEPFLGGGSVLLAVLNSDIQIKKIRANDLNAYLIQTYIDVKDNTEELIEELKSLKNSEEDYYENRKIFNSLKKEGHFSVKASALFIYLNKTCFRGLYREGPNGFNVPFGHYKNPNWINADLLRGWSDKIKNVEFSCLPYQDFLNDVGEHDFVYLDPPYAPENKTSFTKYNVSDFLDHEQLFSIVKSLPQFVMSNSKTEKTLNAFASFEILEITTRRAINSKKPGSTTTEIIVIKM</sequence>
<dbReference type="GO" id="GO:1904047">
    <property type="term" value="F:S-adenosyl-L-methionine binding"/>
    <property type="evidence" value="ECO:0007669"/>
    <property type="project" value="TreeGrafter"/>
</dbReference>
<dbReference type="InterPro" id="IPR012327">
    <property type="entry name" value="MeTrfase_D12"/>
</dbReference>
<dbReference type="InterPro" id="IPR012263">
    <property type="entry name" value="M_m6A_EcoRV"/>
</dbReference>
<dbReference type="RefSeq" id="NP_048937.1">
    <property type="nucleotide sequence ID" value="NC_000852.5"/>
</dbReference>
<reference evidence="8 9" key="7">
    <citation type="journal article" date="2000" name="Virology">
        <title>Characterization of a beta-1,3-glucanase encoded by chlorella virus PBCV-1.</title>
        <authorList>
            <person name="Sun L."/>
            <person name="Gurnon J.R."/>
            <person name="Adams B.J."/>
            <person name="Graves M.V."/>
            <person name="Van Etten J.L."/>
        </authorList>
    </citation>
    <scope>NUCLEOTIDE SEQUENCE [LARGE SCALE GENOMIC DNA]</scope>
</reference>
<dbReference type="InterPro" id="IPR029063">
    <property type="entry name" value="SAM-dependent_MTases_sf"/>
</dbReference>
<evidence type="ECO:0000256" key="7">
    <source>
        <dbReference type="SAM" id="Coils"/>
    </source>
</evidence>
<evidence type="ECO:0000256" key="5">
    <source>
        <dbReference type="ARBA" id="ARBA00022691"/>
    </source>
</evidence>
<reference evidence="8 9" key="1">
    <citation type="journal article" date="1995" name="Virology">
        <title>Analysis of 45 kb of DNA located at the left end of the chlorella virus PBCV-1 genome.</title>
        <authorList>
            <person name="Lu Z."/>
            <person name="Li Y."/>
            <person name="Zhang Y."/>
            <person name="Kutish G.F."/>
            <person name="Rock D.L."/>
            <person name="Van Etten J.L."/>
        </authorList>
    </citation>
    <scope>NUCLEOTIDE SEQUENCE [LARGE SCALE GENOMIC DNA]</scope>
</reference>
<proteinExistence type="inferred from homology"/>
<evidence type="ECO:0000256" key="1">
    <source>
        <dbReference type="ARBA" id="ARBA00006594"/>
    </source>
</evidence>
<dbReference type="NCBIfam" id="TIGR00571">
    <property type="entry name" value="dam"/>
    <property type="match status" value="1"/>
</dbReference>
<dbReference type="PROSITE" id="PS00092">
    <property type="entry name" value="N6_MTASE"/>
    <property type="match status" value="1"/>
</dbReference>
<accession>O41063</accession>
<evidence type="ECO:0000256" key="6">
    <source>
        <dbReference type="ARBA" id="ARBA00047942"/>
    </source>
</evidence>
<dbReference type="SUPFAM" id="SSF53335">
    <property type="entry name" value="S-adenosyl-L-methionine-dependent methyltransferases"/>
    <property type="match status" value="1"/>
</dbReference>
<reference evidence="8 9" key="8">
    <citation type="journal article" date="2010" name="J. Virol.">
        <title>Microarray analysis of Paramecium bursaria chlorella virus 1 transcription.</title>
        <authorList>
            <person name="Yanai-Balser G.M."/>
            <person name="Duncan G.A."/>
            <person name="Eudy J.D."/>
            <person name="Wang D."/>
            <person name="Li X."/>
            <person name="Agarkova I.V."/>
            <person name="Dunigan D.D."/>
            <person name="Van Etten J.L."/>
        </authorList>
    </citation>
    <scope>NUCLEOTIDE SEQUENCE [LARGE SCALE GENOMIC DNA]</scope>
</reference>
<evidence type="ECO:0000256" key="2">
    <source>
        <dbReference type="ARBA" id="ARBA00011900"/>
    </source>
</evidence>
<comment type="catalytic activity">
    <reaction evidence="6">
        <text>a 2'-deoxyadenosine in DNA + S-adenosyl-L-methionine = an N(6)-methyl-2'-deoxyadenosine in DNA + S-adenosyl-L-homocysteine + H(+)</text>
        <dbReference type="Rhea" id="RHEA:15197"/>
        <dbReference type="Rhea" id="RHEA-COMP:12418"/>
        <dbReference type="Rhea" id="RHEA-COMP:12419"/>
        <dbReference type="ChEBI" id="CHEBI:15378"/>
        <dbReference type="ChEBI" id="CHEBI:57856"/>
        <dbReference type="ChEBI" id="CHEBI:59789"/>
        <dbReference type="ChEBI" id="CHEBI:90615"/>
        <dbReference type="ChEBI" id="CHEBI:90616"/>
        <dbReference type="EC" id="2.1.1.72"/>
    </reaction>
</comment>
<organismHost>
    <name type="scientific">Chlorella</name>
    <dbReference type="NCBI Taxonomy" id="3071"/>
</organismHost>
<evidence type="ECO:0000313" key="9">
    <source>
        <dbReference type="Proteomes" id="UP000000862"/>
    </source>
</evidence>
<keyword evidence="5" id="KW-0949">S-adenosyl-L-methionine</keyword>
<dbReference type="GO" id="GO:0006298">
    <property type="term" value="P:mismatch repair"/>
    <property type="evidence" value="ECO:0007669"/>
    <property type="project" value="TreeGrafter"/>
</dbReference>
<dbReference type="KEGG" id="vg:918011"/>
<dbReference type="EMBL" id="JF411744">
    <property type="protein sequence ID" value="AAC96931.1"/>
    <property type="molecule type" value="Genomic_DNA"/>
</dbReference>
<protein>
    <recommendedName>
        <fullName evidence="2">site-specific DNA-methyltransferase (adenine-specific)</fullName>
        <ecNumber evidence="2">2.1.1.72</ecNumber>
    </recommendedName>
</protein>
<reference evidence="8 9" key="6">
    <citation type="journal article" date="1999" name="Virology">
        <title>Chlorella virus PBCV-1 encodes a functional homospermidine synthase.</title>
        <authorList>
            <person name="Kaiser A."/>
            <person name="Vollmert M."/>
            <person name="Tholl D."/>
            <person name="Graves M.V."/>
            <person name="Gurnon J.R."/>
            <person name="Xing W."/>
            <person name="Lisec A.D."/>
            <person name="Nickerson K.W."/>
            <person name="Van Etten J.L."/>
        </authorList>
    </citation>
    <scope>NUCLEOTIDE SEQUENCE [LARGE SCALE GENOMIC DNA]</scope>
</reference>
<comment type="similarity">
    <text evidence="1">Belongs to the N(4)/N(6)-methyltransferase family.</text>
</comment>
<dbReference type="PIR" id="T18083">
    <property type="entry name" value="T18083"/>
</dbReference>
<reference evidence="8 9" key="2">
    <citation type="journal article" date="1995" name="Virology">
        <title>Analysis of 43 kb of the Chlorella virus PBCV-1 330-kb genome: map positions 45 to 88.</title>
        <authorList>
            <person name="Li Y."/>
            <person name="Lu Z."/>
            <person name="Burbank D.E."/>
            <person name="Kutish G.F."/>
            <person name="Rock D.L."/>
            <person name="Van Etten J.L."/>
        </authorList>
    </citation>
    <scope>NUCLEOTIDE SEQUENCE [LARGE SCALE GENOMIC DNA]</scope>
</reference>
<organism evidence="8 9">
    <name type="scientific">Paramecium bursaria Chlorella virus 1</name>
    <name type="common">PBCV-1</name>
    <dbReference type="NCBI Taxonomy" id="10506"/>
    <lineage>
        <taxon>Viruses</taxon>
        <taxon>Varidnaviria</taxon>
        <taxon>Bamfordvirae</taxon>
        <taxon>Nucleocytoviricota</taxon>
        <taxon>Megaviricetes</taxon>
        <taxon>Algavirales</taxon>
        <taxon>Phycodnaviridae</taxon>
        <taxon>Chlorovirus</taxon>
        <taxon>Chlorovirus vanettense</taxon>
    </lineage>
</organism>
<evidence type="ECO:0000313" key="8">
    <source>
        <dbReference type="EMBL" id="AAC96931.1"/>
    </source>
</evidence>
<dbReference type="GO" id="GO:0032259">
    <property type="term" value="P:methylation"/>
    <property type="evidence" value="ECO:0007669"/>
    <property type="project" value="UniProtKB-KW"/>
</dbReference>
<reference evidence="8 9" key="5">
    <citation type="journal article" date="1997" name="Virology">
        <title>Analysis of 74 kb of DNA located at the right end of the 330-kb chlorella virus PBCV-1 genome.</title>
        <authorList>
            <person name="Li Y."/>
            <person name="Lu Z."/>
            <person name="Sun L."/>
            <person name="Ropp S."/>
            <person name="Kutish G.F."/>
            <person name="Rock D.L."/>
            <person name="Van Etten J.L."/>
        </authorList>
    </citation>
    <scope>NUCLEOTIDE SEQUENCE [LARGE SCALE GENOMIC DNA]</scope>
</reference>
<gene>
    <name evidence="8" type="primary">A581R</name>
</gene>
<name>O41063_PBCV1</name>
<dbReference type="InterPro" id="IPR002052">
    <property type="entry name" value="DNA_methylase_N6_adenine_CS"/>
</dbReference>
<dbReference type="GeneID" id="918011"/>
<dbReference type="GO" id="GO:0009007">
    <property type="term" value="F:site-specific DNA-methyltransferase (adenine-specific) activity"/>
    <property type="evidence" value="ECO:0007669"/>
    <property type="project" value="UniProtKB-EC"/>
</dbReference>
<evidence type="ECO:0000256" key="4">
    <source>
        <dbReference type="ARBA" id="ARBA00022679"/>
    </source>
</evidence>
<dbReference type="Gene3D" id="1.10.1020.10">
    <property type="entry name" value="Adenine-specific Methyltransferase, Domain 2"/>
    <property type="match status" value="1"/>
</dbReference>
<dbReference type="GO" id="GO:0009307">
    <property type="term" value="P:DNA restriction-modification system"/>
    <property type="evidence" value="ECO:0007669"/>
    <property type="project" value="InterPro"/>
</dbReference>
<dbReference type="EC" id="2.1.1.72" evidence="2"/>
<feature type="coiled-coil region" evidence="7">
    <location>
        <begin position="64"/>
        <end position="94"/>
    </location>
</feature>
<dbReference type="PRINTS" id="PR00505">
    <property type="entry name" value="D12N6MTFRASE"/>
</dbReference>
<dbReference type="PANTHER" id="PTHR30481:SF3">
    <property type="entry name" value="DNA ADENINE METHYLASE"/>
    <property type="match status" value="1"/>
</dbReference>
<keyword evidence="4" id="KW-0808">Transferase</keyword>
<dbReference type="PANTHER" id="PTHR30481">
    <property type="entry name" value="DNA ADENINE METHYLASE"/>
    <property type="match status" value="1"/>
</dbReference>